<feature type="region of interest" description="Disordered" evidence="1">
    <location>
        <begin position="889"/>
        <end position="1064"/>
    </location>
</feature>
<dbReference type="PANTHER" id="PTHR21579:SF20">
    <property type="entry name" value="PROTEIN TINCAR"/>
    <property type="match status" value="1"/>
</dbReference>
<feature type="transmembrane region" description="Helical" evidence="2">
    <location>
        <begin position="104"/>
        <end position="121"/>
    </location>
</feature>
<feature type="transmembrane region" description="Helical" evidence="2">
    <location>
        <begin position="565"/>
        <end position="586"/>
    </location>
</feature>
<feature type="compositionally biased region" description="Low complexity" evidence="1">
    <location>
        <begin position="370"/>
        <end position="385"/>
    </location>
</feature>
<dbReference type="Proteomes" id="UP001627154">
    <property type="component" value="Unassembled WGS sequence"/>
</dbReference>
<accession>A0ABD2WQS2</accession>
<evidence type="ECO:0000313" key="3">
    <source>
        <dbReference type="EMBL" id="KAL3395222.1"/>
    </source>
</evidence>
<organism evidence="3 4">
    <name type="scientific">Trichogramma kaykai</name>
    <dbReference type="NCBI Taxonomy" id="54128"/>
    <lineage>
        <taxon>Eukaryota</taxon>
        <taxon>Metazoa</taxon>
        <taxon>Ecdysozoa</taxon>
        <taxon>Arthropoda</taxon>
        <taxon>Hexapoda</taxon>
        <taxon>Insecta</taxon>
        <taxon>Pterygota</taxon>
        <taxon>Neoptera</taxon>
        <taxon>Endopterygota</taxon>
        <taxon>Hymenoptera</taxon>
        <taxon>Apocrita</taxon>
        <taxon>Proctotrupomorpha</taxon>
        <taxon>Chalcidoidea</taxon>
        <taxon>Trichogrammatidae</taxon>
        <taxon>Trichogramma</taxon>
    </lineage>
</organism>
<comment type="caution">
    <text evidence="3">The sequence shown here is derived from an EMBL/GenBank/DDBJ whole genome shotgun (WGS) entry which is preliminary data.</text>
</comment>
<feature type="compositionally biased region" description="Low complexity" evidence="1">
    <location>
        <begin position="1334"/>
        <end position="1346"/>
    </location>
</feature>
<feature type="transmembrane region" description="Helical" evidence="2">
    <location>
        <begin position="142"/>
        <end position="167"/>
    </location>
</feature>
<feature type="compositionally biased region" description="Polar residues" evidence="1">
    <location>
        <begin position="892"/>
        <end position="901"/>
    </location>
</feature>
<reference evidence="3 4" key="1">
    <citation type="journal article" date="2024" name="bioRxiv">
        <title>A reference genome for Trichogramma kaykai: A tiny desert-dwelling parasitoid wasp with competing sex-ratio distorters.</title>
        <authorList>
            <person name="Culotta J."/>
            <person name="Lindsey A.R."/>
        </authorList>
    </citation>
    <scope>NUCLEOTIDE SEQUENCE [LARGE SCALE GENOMIC DNA]</scope>
    <source>
        <strain evidence="3 4">KSX58</strain>
    </source>
</reference>
<keyword evidence="2" id="KW-0812">Transmembrane</keyword>
<evidence type="ECO:0000256" key="2">
    <source>
        <dbReference type="SAM" id="Phobius"/>
    </source>
</evidence>
<feature type="transmembrane region" description="Helical" evidence="2">
    <location>
        <begin position="615"/>
        <end position="639"/>
    </location>
</feature>
<feature type="region of interest" description="Disordered" evidence="1">
    <location>
        <begin position="1315"/>
        <end position="1371"/>
    </location>
</feature>
<protein>
    <recommendedName>
        <fullName evidence="5">Protein tincar</fullName>
    </recommendedName>
</protein>
<evidence type="ECO:0000313" key="4">
    <source>
        <dbReference type="Proteomes" id="UP001627154"/>
    </source>
</evidence>
<keyword evidence="4" id="KW-1185">Reference proteome</keyword>
<name>A0ABD2WQS2_9HYME</name>
<feature type="compositionally biased region" description="Low complexity" evidence="1">
    <location>
        <begin position="348"/>
        <end position="357"/>
    </location>
</feature>
<feature type="transmembrane region" description="Helical" evidence="2">
    <location>
        <begin position="216"/>
        <end position="235"/>
    </location>
</feature>
<proteinExistence type="predicted"/>
<dbReference type="InterPro" id="IPR053291">
    <property type="entry name" value="Ommatidial_diff-associated"/>
</dbReference>
<feature type="compositionally biased region" description="Polar residues" evidence="1">
    <location>
        <begin position="803"/>
        <end position="813"/>
    </location>
</feature>
<feature type="region of interest" description="Disordered" evidence="1">
    <location>
        <begin position="791"/>
        <end position="828"/>
    </location>
</feature>
<feature type="transmembrane region" description="Helical" evidence="2">
    <location>
        <begin position="651"/>
        <end position="674"/>
    </location>
</feature>
<sequence length="1371" mass="147746">MSMGGSLMGYNENNNDMMASQAKAAKSKGLKPLLPVATSVNAAGITSTAAAASSLANGNAAGARSARTRAKARADASAAHAAAQRKRNSAGGCGRGHVNSLWSVWYGIIAVVFQSYIAYRCTKRFIAYLSLPWPADAPPPKIELYACLALAGAGVLMLPILLAAAFLKLGNLANDGIKLGKHLTTCTRDPPATLINAGADSGVASSLWRHGGPTSAFIHLCTAMCFLLPSLLMEARLIHAGFLPKDAIWRTDLDWVVTHRERLVVLSFMNIPENASVYGYYNPTTQQSAYPAYPEDEFGIAEQLNASTSSSEESSLSPTKLSSALLPELVRRTSPNEDESDAGVDGWSSASTSTSTTRKPSPRMNARNVQQQQQQQQNQGQQQQQRHYRPKSKKNSAIARPRTSKSGRESSNGRGGGGGHNAGNWSAQSLPLSMSSLADLDHPESLNQDIDESEDYGPITFEYLNYALALGVYSVRYPAVFWATNKPLGVIFSFQLVCNAAQSLLAYAGMSVLYKVQVVGPMKALPLMRHRQVTTLTNGTLTGTGSTLANLLGDRIFLLNPHVTLGIFIMSSLLVLCSSMVMYLYAYGRFTMFLNQERERRIILSKDTRADDTGWTYITHPAAVCLFLAISICNAPLLYDYTVVYRGSLDGAVLACICATILHLALWLVLWLGLSVKRHWTFKLRITIGRATVRSTRSIRLVTDVDLMNSKDDSGEDASSPNAPLLVLGNGRTYTVAETSPKKAIMGVIQKAAIDRRSRSQGNSIDALDGDAAGDGDEQIYWLRPKLRPLPVQAGDKKPKQKVTFNDLPSTSRSKGKSRDGTIDDGDYATLRELPLASGHDEDNTSEENKLWGWLKPRKARKPRRTRYYPNFTDLLECVSDDHVTYYASGNRDLQPSSEGENSPLDALPDPPAPHQVEAMVAQDHHQPLPLPPPTPTKDTVVLHANSQPSGLTPRCLRRADSGMPADGPLTPRSDSSHSPPLDPTTASSNAISAASSNNSETSSSGIHSSASSQRRATSVEDLTNEPREEPHWRSCSLQRGTQPPTSSNSSSPAKMSNPGRVIANPNATYASNAAYANHQPIYNGETTIVAAGVAATPPPSVILETEATVVIRRKNSRPKIQEPGGLNEEPFGRSTNMRMTSFTEATDLRAVQSSSATLPHYPTQPTVTYPHCSTMPLPHASHSYVATNGMSGSCGSVQPRNSPQSALQPITQQIGQATVTAPLQVVTNGVAAHTTLPSHHNGIRLMLHGGPNPFVKRFPPVQSNGQQPWAAVLPSAHHLGGGPAAHHTFPQLPATTTVATAQAGIAAVQQQQQQQQLPQINGKGPQPMYNGHQQQQLLQQQQQAQPRQSDRDSANFSMASSGDSDTCLPH</sequence>
<feature type="compositionally biased region" description="Polar residues" evidence="1">
    <location>
        <begin position="1355"/>
        <end position="1365"/>
    </location>
</feature>
<dbReference type="PANTHER" id="PTHR21579">
    <property type="entry name" value="PROTEIN TINCAR"/>
    <property type="match status" value="1"/>
</dbReference>
<feature type="compositionally biased region" description="Low complexity" evidence="1">
    <location>
        <begin position="985"/>
        <end position="1013"/>
    </location>
</feature>
<feature type="compositionally biased region" description="Low complexity" evidence="1">
    <location>
        <begin position="1044"/>
        <end position="1064"/>
    </location>
</feature>
<keyword evidence="2" id="KW-1133">Transmembrane helix</keyword>
<gene>
    <name evidence="3" type="ORF">TKK_010820</name>
</gene>
<keyword evidence="2" id="KW-0472">Membrane</keyword>
<feature type="region of interest" description="Disordered" evidence="1">
    <location>
        <begin position="305"/>
        <end position="427"/>
    </location>
</feature>
<feature type="compositionally biased region" description="Low complexity" evidence="1">
    <location>
        <begin position="306"/>
        <end position="327"/>
    </location>
</feature>
<dbReference type="EMBL" id="JBJJXI010000085">
    <property type="protein sequence ID" value="KAL3395222.1"/>
    <property type="molecule type" value="Genomic_DNA"/>
</dbReference>
<evidence type="ECO:0008006" key="5">
    <source>
        <dbReference type="Google" id="ProtNLM"/>
    </source>
</evidence>
<evidence type="ECO:0000256" key="1">
    <source>
        <dbReference type="SAM" id="MobiDB-lite"/>
    </source>
</evidence>